<dbReference type="PANTHER" id="PTHR43133">
    <property type="entry name" value="RNA POLYMERASE ECF-TYPE SIGMA FACTO"/>
    <property type="match status" value="1"/>
</dbReference>
<evidence type="ECO:0000313" key="10">
    <source>
        <dbReference type="Proteomes" id="UP000776651"/>
    </source>
</evidence>
<comment type="similarity">
    <text evidence="1 6">Belongs to the sigma-70 factor family. ECF subfamily.</text>
</comment>
<dbReference type="InterPro" id="IPR013249">
    <property type="entry name" value="RNA_pol_sigma70_r4_t2"/>
</dbReference>
<feature type="domain" description="RNA polymerase sigma-70 region 2" evidence="7">
    <location>
        <begin position="35"/>
        <end position="97"/>
    </location>
</feature>
<dbReference type="InterPro" id="IPR013325">
    <property type="entry name" value="RNA_pol_sigma_r2"/>
</dbReference>
<feature type="domain" description="RNA polymerase sigma factor 70 region 4 type 2" evidence="8">
    <location>
        <begin position="128"/>
        <end position="178"/>
    </location>
</feature>
<dbReference type="InterPro" id="IPR000838">
    <property type="entry name" value="RNA_pol_sigma70_ECF_CS"/>
</dbReference>
<dbReference type="PANTHER" id="PTHR43133:SF62">
    <property type="entry name" value="RNA POLYMERASE SIGMA FACTOR SIGZ"/>
    <property type="match status" value="1"/>
</dbReference>
<evidence type="ECO:0000259" key="8">
    <source>
        <dbReference type="Pfam" id="PF08281"/>
    </source>
</evidence>
<protein>
    <recommendedName>
        <fullName evidence="6">RNA polymerase sigma factor</fullName>
    </recommendedName>
</protein>
<dbReference type="PROSITE" id="PS01063">
    <property type="entry name" value="SIGMA70_ECF"/>
    <property type="match status" value="1"/>
</dbReference>
<comment type="caution">
    <text evidence="9">The sequence shown here is derived from an EMBL/GenBank/DDBJ whole genome shotgun (WGS) entry which is preliminary data.</text>
</comment>
<evidence type="ECO:0000256" key="2">
    <source>
        <dbReference type="ARBA" id="ARBA00023015"/>
    </source>
</evidence>
<dbReference type="NCBIfam" id="TIGR02937">
    <property type="entry name" value="sigma70-ECF"/>
    <property type="match status" value="1"/>
</dbReference>
<dbReference type="InterPro" id="IPR013324">
    <property type="entry name" value="RNA_pol_sigma_r3/r4-like"/>
</dbReference>
<keyword evidence="3 6" id="KW-0731">Sigma factor</keyword>
<dbReference type="InterPro" id="IPR036388">
    <property type="entry name" value="WH-like_DNA-bd_sf"/>
</dbReference>
<dbReference type="SUPFAM" id="SSF88946">
    <property type="entry name" value="Sigma2 domain of RNA polymerase sigma factors"/>
    <property type="match status" value="1"/>
</dbReference>
<dbReference type="InterPro" id="IPR014284">
    <property type="entry name" value="RNA_pol_sigma-70_dom"/>
</dbReference>
<dbReference type="Pfam" id="PF04542">
    <property type="entry name" value="Sigma70_r2"/>
    <property type="match status" value="1"/>
</dbReference>
<accession>A0ABS7JJ88</accession>
<dbReference type="EMBL" id="JAIGNQ010000002">
    <property type="protein sequence ID" value="MBX7488342.1"/>
    <property type="molecule type" value="Genomic_DNA"/>
</dbReference>
<dbReference type="Gene3D" id="1.10.1740.10">
    <property type="match status" value="1"/>
</dbReference>
<dbReference type="InterPro" id="IPR039425">
    <property type="entry name" value="RNA_pol_sigma-70-like"/>
</dbReference>
<dbReference type="Proteomes" id="UP000776651">
    <property type="component" value="Unassembled WGS sequence"/>
</dbReference>
<evidence type="ECO:0000256" key="5">
    <source>
        <dbReference type="ARBA" id="ARBA00023163"/>
    </source>
</evidence>
<dbReference type="Gene3D" id="1.10.10.10">
    <property type="entry name" value="Winged helix-like DNA-binding domain superfamily/Winged helix DNA-binding domain"/>
    <property type="match status" value="1"/>
</dbReference>
<dbReference type="RefSeq" id="WP_221597743.1">
    <property type="nucleotide sequence ID" value="NZ_JAIGNQ010000002.1"/>
</dbReference>
<dbReference type="InterPro" id="IPR007627">
    <property type="entry name" value="RNA_pol_sigma70_r2"/>
</dbReference>
<evidence type="ECO:0000256" key="6">
    <source>
        <dbReference type="RuleBase" id="RU000716"/>
    </source>
</evidence>
<evidence type="ECO:0000259" key="7">
    <source>
        <dbReference type="Pfam" id="PF04542"/>
    </source>
</evidence>
<dbReference type="Pfam" id="PF08281">
    <property type="entry name" value="Sigma70_r4_2"/>
    <property type="match status" value="1"/>
</dbReference>
<gene>
    <name evidence="9" type="ORF">K3177_07425</name>
</gene>
<evidence type="ECO:0000256" key="3">
    <source>
        <dbReference type="ARBA" id="ARBA00023082"/>
    </source>
</evidence>
<keyword evidence="4 6" id="KW-0238">DNA-binding</keyword>
<sequence>MRRMSAAREELTGAMAGIAGGDRRALKTVYRLTSAKLFGTIARIVPDRERAEDVLQDVYVKVWRRAARFDSRKGSPITWLCTIARNTALDELRRDGRIVERAEATLPEVEDTDVLPADEWLCAMEESEALARCLKRLSGDQRRSIRLAFFDGYSYSELALKIDVPLGTLKSWIRRGLAGLKGCLGG</sequence>
<keyword evidence="2 6" id="KW-0805">Transcription regulation</keyword>
<evidence type="ECO:0000313" key="9">
    <source>
        <dbReference type="EMBL" id="MBX7488342.1"/>
    </source>
</evidence>
<keyword evidence="10" id="KW-1185">Reference proteome</keyword>
<evidence type="ECO:0000256" key="4">
    <source>
        <dbReference type="ARBA" id="ARBA00023125"/>
    </source>
</evidence>
<dbReference type="SUPFAM" id="SSF88659">
    <property type="entry name" value="Sigma3 and sigma4 domains of RNA polymerase sigma factors"/>
    <property type="match status" value="1"/>
</dbReference>
<name>A0ABS7JJ88_9SPHN</name>
<proteinExistence type="inferred from homology"/>
<evidence type="ECO:0000256" key="1">
    <source>
        <dbReference type="ARBA" id="ARBA00010641"/>
    </source>
</evidence>
<dbReference type="CDD" id="cd06171">
    <property type="entry name" value="Sigma70_r4"/>
    <property type="match status" value="1"/>
</dbReference>
<keyword evidence="5 6" id="KW-0804">Transcription</keyword>
<organism evidence="9 10">
    <name type="scientific">Qipengyuania pacifica</name>
    <dbReference type="NCBI Taxonomy" id="2860199"/>
    <lineage>
        <taxon>Bacteria</taxon>
        <taxon>Pseudomonadati</taxon>
        <taxon>Pseudomonadota</taxon>
        <taxon>Alphaproteobacteria</taxon>
        <taxon>Sphingomonadales</taxon>
        <taxon>Erythrobacteraceae</taxon>
        <taxon>Qipengyuania</taxon>
    </lineage>
</organism>
<reference evidence="9 10" key="1">
    <citation type="submission" date="2021-08" db="EMBL/GenBank/DDBJ databases">
        <title>Comparative Genomics Analysis of the Genus Qipengyuania Reveals Extensive Genetic Diversity and Metabolic Versatility, Including the Description of Fifteen Novel Species.</title>
        <authorList>
            <person name="Liu Y."/>
        </authorList>
    </citation>
    <scope>NUCLEOTIDE SEQUENCE [LARGE SCALE GENOMIC DNA]</scope>
    <source>
        <strain evidence="9 10">GH25</strain>
    </source>
</reference>